<dbReference type="STRING" id="97359.A0A550CI96"/>
<protein>
    <recommendedName>
        <fullName evidence="3">DUF7918 domain-containing protein</fullName>
    </recommendedName>
</protein>
<dbReference type="AlphaFoldDB" id="A0A550CI96"/>
<sequence>MKLRGIECWISVDGNRLEEHSVEVDEEKAEHSAWIASEPGQFFSINWRDPDQSRATNGMLQTDGIDCGGTLLEVPRFAGIQEIHKTHVLTSKDEGRALQFATLELTDDDRHLKQDTKDLGQIQLVMWHVRVKAAMPFGVLKIAEPSRVHEKTKKGLQLAVKLGAAEKMHSRSRKKFSVDNLEKLGTFIFRYRTLDMLRANGIAPAPLSASPVPAARPGPSKASSSSASPTASASRKRKRRESTLVTPEPQDVKPDIDLVELEEAEEQLRLKEEEYRRAKQNVEQRRRNKKVKIEEITGIISGEVIDLSELD</sequence>
<dbReference type="InterPro" id="IPR057678">
    <property type="entry name" value="DUF7918"/>
</dbReference>
<dbReference type="Proteomes" id="UP000320762">
    <property type="component" value="Unassembled WGS sequence"/>
</dbReference>
<dbReference type="PANTHER" id="PTHR36223">
    <property type="entry name" value="BETA-LACTAMASE-TYPE TRANSPEPTIDASE FOLD DOMAIN CONTAINING PROTEIN"/>
    <property type="match status" value="1"/>
</dbReference>
<dbReference type="OrthoDB" id="3364132at2759"/>
<organism evidence="4 5">
    <name type="scientific">Schizophyllum amplum</name>
    <dbReference type="NCBI Taxonomy" id="97359"/>
    <lineage>
        <taxon>Eukaryota</taxon>
        <taxon>Fungi</taxon>
        <taxon>Dikarya</taxon>
        <taxon>Basidiomycota</taxon>
        <taxon>Agaricomycotina</taxon>
        <taxon>Agaricomycetes</taxon>
        <taxon>Agaricomycetidae</taxon>
        <taxon>Agaricales</taxon>
        <taxon>Schizophyllaceae</taxon>
        <taxon>Schizophyllum</taxon>
    </lineage>
</organism>
<evidence type="ECO:0000259" key="3">
    <source>
        <dbReference type="Pfam" id="PF25534"/>
    </source>
</evidence>
<feature type="coiled-coil region" evidence="1">
    <location>
        <begin position="258"/>
        <end position="292"/>
    </location>
</feature>
<accession>A0A550CI96</accession>
<feature type="compositionally biased region" description="Low complexity" evidence="2">
    <location>
        <begin position="205"/>
        <end position="233"/>
    </location>
</feature>
<proteinExistence type="predicted"/>
<dbReference type="EMBL" id="VDMD01000007">
    <property type="protein sequence ID" value="TRM64530.1"/>
    <property type="molecule type" value="Genomic_DNA"/>
</dbReference>
<evidence type="ECO:0000313" key="4">
    <source>
        <dbReference type="EMBL" id="TRM64530.1"/>
    </source>
</evidence>
<name>A0A550CI96_9AGAR</name>
<dbReference type="Pfam" id="PF25534">
    <property type="entry name" value="DUF7918"/>
    <property type="match status" value="1"/>
</dbReference>
<dbReference type="PANTHER" id="PTHR36223:SF1">
    <property type="entry name" value="TRANSCRIPTION ELONGATION FACTOR EAF N-TERMINAL DOMAIN-CONTAINING PROTEIN"/>
    <property type="match status" value="1"/>
</dbReference>
<evidence type="ECO:0000256" key="2">
    <source>
        <dbReference type="SAM" id="MobiDB-lite"/>
    </source>
</evidence>
<evidence type="ECO:0000313" key="5">
    <source>
        <dbReference type="Proteomes" id="UP000320762"/>
    </source>
</evidence>
<feature type="region of interest" description="Disordered" evidence="2">
    <location>
        <begin position="205"/>
        <end position="255"/>
    </location>
</feature>
<keyword evidence="5" id="KW-1185">Reference proteome</keyword>
<comment type="caution">
    <text evidence="4">The sequence shown here is derived from an EMBL/GenBank/DDBJ whole genome shotgun (WGS) entry which is preliminary data.</text>
</comment>
<reference evidence="4 5" key="1">
    <citation type="journal article" date="2019" name="New Phytol.">
        <title>Comparative genomics reveals unique wood-decay strategies and fruiting body development in the Schizophyllaceae.</title>
        <authorList>
            <person name="Almasi E."/>
            <person name="Sahu N."/>
            <person name="Krizsan K."/>
            <person name="Balint B."/>
            <person name="Kovacs G.M."/>
            <person name="Kiss B."/>
            <person name="Cseklye J."/>
            <person name="Drula E."/>
            <person name="Henrissat B."/>
            <person name="Nagy I."/>
            <person name="Chovatia M."/>
            <person name="Adam C."/>
            <person name="LaButti K."/>
            <person name="Lipzen A."/>
            <person name="Riley R."/>
            <person name="Grigoriev I.V."/>
            <person name="Nagy L.G."/>
        </authorList>
    </citation>
    <scope>NUCLEOTIDE SEQUENCE [LARGE SCALE GENOMIC DNA]</scope>
    <source>
        <strain evidence="4 5">NL-1724</strain>
    </source>
</reference>
<keyword evidence="1" id="KW-0175">Coiled coil</keyword>
<gene>
    <name evidence="4" type="ORF">BD626DRAFT_430349</name>
</gene>
<feature type="domain" description="DUF7918" evidence="3">
    <location>
        <begin position="5"/>
        <end position="204"/>
    </location>
</feature>
<evidence type="ECO:0000256" key="1">
    <source>
        <dbReference type="SAM" id="Coils"/>
    </source>
</evidence>